<dbReference type="Pfam" id="PF11734">
    <property type="entry name" value="TilS_C"/>
    <property type="match status" value="1"/>
</dbReference>
<keyword evidence="6" id="KW-0547">Nucleotide-binding</keyword>
<dbReference type="InterPro" id="IPR011063">
    <property type="entry name" value="TilS/TtcA_N"/>
</dbReference>
<keyword evidence="3" id="KW-0963">Cytoplasm</keyword>
<evidence type="ECO:0000256" key="3">
    <source>
        <dbReference type="ARBA" id="ARBA00022490"/>
    </source>
</evidence>
<accession>A0AA35RQ77</accession>
<keyword evidence="7" id="KW-0067">ATP-binding</keyword>
<evidence type="ECO:0000256" key="8">
    <source>
        <dbReference type="ARBA" id="ARBA00048539"/>
    </source>
</evidence>
<dbReference type="GO" id="GO:0005524">
    <property type="term" value="F:ATP binding"/>
    <property type="evidence" value="ECO:0007669"/>
    <property type="project" value="UniProtKB-KW"/>
</dbReference>
<proteinExistence type="inferred from homology"/>
<sequence length="500" mass="55439">MPVVSDVDRRVAASLRRTGLAHNNSTLVVGVSGGADSSALLYSLNHIRQSCGIILHVAHLNHDFRGEEADEDARFVEAMAQTLGLPVTVEKRDPIAYQKEQGISSFEQGAREMRYEFMATVAQRIGATAVAVGHTSDDLAETVLLHILRGAALPGMRGMTEIAPWPWPTGLASPLLFRPLLEVTKAETVEYCRELDREYRQDSGNYLFRFTRNRVRRELMPLLAAEYNPRVQDALVRLAQTSSLELDYLEKELERLWPAIHVSPPQDNGKGVQGARVTLSREALRDLHPALRPMALRRAYIAVNGDPRRLRESHLRAMSDLVSGQKPRASLDLPRNTIFQMTPTETSLGPDAIQGQTPFPDLNSFHELTTSEAPGSRQVCNAGNWNVTLEVIPSGTLANLAPPDAFTAYLEPKALGSSLAVRTRHDGDRFQPLGMARGKKLKDFFIDAKVPVQWRNNIPLVVSERGIAWVVGYRIAEWAKVPDGLAPEGNILRVSFDRAD</sequence>
<dbReference type="GO" id="GO:0005737">
    <property type="term" value="C:cytoplasm"/>
    <property type="evidence" value="ECO:0007669"/>
    <property type="project" value="UniProtKB-SubCell"/>
</dbReference>
<dbReference type="SUPFAM" id="SSF52402">
    <property type="entry name" value="Adenine nucleotide alpha hydrolases-like"/>
    <property type="match status" value="1"/>
</dbReference>
<dbReference type="NCBIfam" id="TIGR02432">
    <property type="entry name" value="lysidine_TilS_N"/>
    <property type="match status" value="1"/>
</dbReference>
<evidence type="ECO:0000313" key="10">
    <source>
        <dbReference type="EMBL" id="CAI8014898.1"/>
    </source>
</evidence>
<keyword evidence="4" id="KW-0436">Ligase</keyword>
<dbReference type="CDD" id="cd01992">
    <property type="entry name" value="TilS_N"/>
    <property type="match status" value="1"/>
</dbReference>
<evidence type="ECO:0000256" key="4">
    <source>
        <dbReference type="ARBA" id="ARBA00022598"/>
    </source>
</evidence>
<dbReference type="InterPro" id="IPR014729">
    <property type="entry name" value="Rossmann-like_a/b/a_fold"/>
</dbReference>
<evidence type="ECO:0000256" key="1">
    <source>
        <dbReference type="ARBA" id="ARBA00004496"/>
    </source>
</evidence>
<gene>
    <name evidence="10" type="ORF">GBAR_LOCUS9284</name>
</gene>
<dbReference type="GO" id="GO:0032267">
    <property type="term" value="F:tRNA(Ile)-lysidine synthase activity"/>
    <property type="evidence" value="ECO:0007669"/>
    <property type="project" value="UniProtKB-EC"/>
</dbReference>
<evidence type="ECO:0000259" key="9">
    <source>
        <dbReference type="SMART" id="SM00977"/>
    </source>
</evidence>
<dbReference type="SUPFAM" id="SSF56037">
    <property type="entry name" value="PheT/TilS domain"/>
    <property type="match status" value="1"/>
</dbReference>
<dbReference type="EMBL" id="CASHTH010001397">
    <property type="protein sequence ID" value="CAI8014898.1"/>
    <property type="molecule type" value="Genomic_DNA"/>
</dbReference>
<dbReference type="PANTHER" id="PTHR43033">
    <property type="entry name" value="TRNA(ILE)-LYSIDINE SYNTHASE-RELATED"/>
    <property type="match status" value="1"/>
</dbReference>
<dbReference type="EC" id="6.3.4.19" evidence="2"/>
<evidence type="ECO:0000256" key="7">
    <source>
        <dbReference type="ARBA" id="ARBA00022840"/>
    </source>
</evidence>
<dbReference type="AlphaFoldDB" id="A0AA35RQ77"/>
<dbReference type="InterPro" id="IPR012094">
    <property type="entry name" value="tRNA_Ile_lys_synt"/>
</dbReference>
<dbReference type="SUPFAM" id="SSF82829">
    <property type="entry name" value="MesJ substrate recognition domain-like"/>
    <property type="match status" value="1"/>
</dbReference>
<dbReference type="PANTHER" id="PTHR43033:SF1">
    <property type="entry name" value="TRNA(ILE)-LYSIDINE SYNTHASE-RELATED"/>
    <property type="match status" value="1"/>
</dbReference>
<dbReference type="Pfam" id="PF01171">
    <property type="entry name" value="ATP_bind_3"/>
    <property type="match status" value="1"/>
</dbReference>
<protein>
    <recommendedName>
        <fullName evidence="2">tRNA(Ile)-lysidine synthetase</fullName>
        <ecNumber evidence="2">6.3.4.19</ecNumber>
    </recommendedName>
</protein>
<evidence type="ECO:0000256" key="5">
    <source>
        <dbReference type="ARBA" id="ARBA00022694"/>
    </source>
</evidence>
<dbReference type="InterPro" id="IPR012796">
    <property type="entry name" value="Lysidine-tRNA-synth_C"/>
</dbReference>
<dbReference type="InterPro" id="IPR012795">
    <property type="entry name" value="tRNA_Ile_lys_synt_N"/>
</dbReference>
<keyword evidence="11" id="KW-1185">Reference proteome</keyword>
<organism evidence="10 11">
    <name type="scientific">Geodia barretti</name>
    <name type="common">Barrett's horny sponge</name>
    <dbReference type="NCBI Taxonomy" id="519541"/>
    <lineage>
        <taxon>Eukaryota</taxon>
        <taxon>Metazoa</taxon>
        <taxon>Porifera</taxon>
        <taxon>Demospongiae</taxon>
        <taxon>Heteroscleromorpha</taxon>
        <taxon>Tetractinellida</taxon>
        <taxon>Astrophorina</taxon>
        <taxon>Geodiidae</taxon>
        <taxon>Geodia</taxon>
    </lineage>
</organism>
<evidence type="ECO:0000313" key="11">
    <source>
        <dbReference type="Proteomes" id="UP001174909"/>
    </source>
</evidence>
<name>A0AA35RQ77_GEOBA</name>
<reference evidence="10" key="1">
    <citation type="submission" date="2023-03" db="EMBL/GenBank/DDBJ databases">
        <authorList>
            <person name="Steffen K."/>
            <person name="Cardenas P."/>
        </authorList>
    </citation>
    <scope>NUCLEOTIDE SEQUENCE</scope>
</reference>
<dbReference type="NCBIfam" id="TIGR02433">
    <property type="entry name" value="lysidine_TilS_C"/>
    <property type="match status" value="1"/>
</dbReference>
<dbReference type="SMART" id="SM00977">
    <property type="entry name" value="TilS_C"/>
    <property type="match status" value="1"/>
</dbReference>
<comment type="caution">
    <text evidence="10">The sequence shown here is derived from an EMBL/GenBank/DDBJ whole genome shotgun (WGS) entry which is preliminary data.</text>
</comment>
<dbReference type="HAMAP" id="MF_01161">
    <property type="entry name" value="tRNA_Ile_lys_synt"/>
    <property type="match status" value="1"/>
</dbReference>
<evidence type="ECO:0000256" key="2">
    <source>
        <dbReference type="ARBA" id="ARBA00013267"/>
    </source>
</evidence>
<comment type="subcellular location">
    <subcellularLocation>
        <location evidence="1">Cytoplasm</location>
    </subcellularLocation>
</comment>
<keyword evidence="5" id="KW-0819">tRNA processing</keyword>
<comment type="catalytic activity">
    <reaction evidence="8">
        <text>cytidine(34) in tRNA(Ile2) + L-lysine + ATP = lysidine(34) in tRNA(Ile2) + AMP + diphosphate + H(+)</text>
        <dbReference type="Rhea" id="RHEA:43744"/>
        <dbReference type="Rhea" id="RHEA-COMP:10625"/>
        <dbReference type="Rhea" id="RHEA-COMP:10670"/>
        <dbReference type="ChEBI" id="CHEBI:15378"/>
        <dbReference type="ChEBI" id="CHEBI:30616"/>
        <dbReference type="ChEBI" id="CHEBI:32551"/>
        <dbReference type="ChEBI" id="CHEBI:33019"/>
        <dbReference type="ChEBI" id="CHEBI:82748"/>
        <dbReference type="ChEBI" id="CHEBI:83665"/>
        <dbReference type="ChEBI" id="CHEBI:456215"/>
        <dbReference type="EC" id="6.3.4.19"/>
    </reaction>
</comment>
<dbReference type="GO" id="GO:0008033">
    <property type="term" value="P:tRNA processing"/>
    <property type="evidence" value="ECO:0007669"/>
    <property type="project" value="UniProtKB-KW"/>
</dbReference>
<evidence type="ECO:0000256" key="6">
    <source>
        <dbReference type="ARBA" id="ARBA00022741"/>
    </source>
</evidence>
<dbReference type="Gene3D" id="3.40.50.620">
    <property type="entry name" value="HUPs"/>
    <property type="match status" value="1"/>
</dbReference>
<dbReference type="Proteomes" id="UP001174909">
    <property type="component" value="Unassembled WGS sequence"/>
</dbReference>
<feature type="domain" description="Lysidine-tRNA(Ile) synthetase C-terminal" evidence="9">
    <location>
        <begin position="419"/>
        <end position="494"/>
    </location>
</feature>